<dbReference type="Pfam" id="PF03060">
    <property type="entry name" value="NMO"/>
    <property type="match status" value="1"/>
</dbReference>
<gene>
    <name evidence="6" type="ORF">TMPK1_40860</name>
</gene>
<keyword evidence="5" id="KW-0503">Monooxygenase</keyword>
<dbReference type="EMBL" id="BOPV01000001">
    <property type="protein sequence ID" value="GIL41849.1"/>
    <property type="molecule type" value="Genomic_DNA"/>
</dbReference>
<dbReference type="PANTHER" id="PTHR42747:SF4">
    <property type="entry name" value="BLR1330 PROTEIN"/>
    <property type="match status" value="1"/>
</dbReference>
<proteinExistence type="inferred from homology"/>
<dbReference type="FunFam" id="3.20.20.70:FF:000210">
    <property type="entry name" value="2-nitropropane dioxygenase"/>
    <property type="match status" value="1"/>
</dbReference>
<keyword evidence="3" id="KW-0288">FMN</keyword>
<dbReference type="InterPro" id="IPR013785">
    <property type="entry name" value="Aldolase_TIM"/>
</dbReference>
<dbReference type="GO" id="GO:0018580">
    <property type="term" value="F:nitronate monooxygenase activity"/>
    <property type="evidence" value="ECO:0007669"/>
    <property type="project" value="InterPro"/>
</dbReference>
<name>A0A8S8XIM0_9PROT</name>
<dbReference type="PANTHER" id="PTHR42747">
    <property type="entry name" value="NITRONATE MONOOXYGENASE-RELATED"/>
    <property type="match status" value="1"/>
</dbReference>
<protein>
    <submittedName>
        <fullName evidence="6">2-nitropropane dioxygenase</fullName>
    </submittedName>
</protein>
<organism evidence="6 7">
    <name type="scientific">Roseiterribacter gracilis</name>
    <dbReference type="NCBI Taxonomy" id="2812848"/>
    <lineage>
        <taxon>Bacteria</taxon>
        <taxon>Pseudomonadati</taxon>
        <taxon>Pseudomonadota</taxon>
        <taxon>Alphaproteobacteria</taxon>
        <taxon>Rhodospirillales</taxon>
        <taxon>Roseiterribacteraceae</taxon>
        <taxon>Roseiterribacter</taxon>
    </lineage>
</organism>
<sequence length="319" mass="34223">MTDSRLPVSFRGNLALPIIGSPMFICSYPDLVLAQCKAGIIGTFPSLNARPAEELPRWLERIESELTAHRAANPGARVAPYGVNLIVHKTNPRLEEDLRICAAARVPFIITSVGDPTPIVQVVHQYGGVVFHDVTNVRHAQKAIAAGVDGLILVCAGAGGHAGTLSPFALLPEVRKIFDGTIVLAGAISTGAQVRAAQMLGADLVYIGTRFIATREANANERYKELLVEGQAADIVYTPYFTGIPGNYLRHSIEAAGIDPRKLNPDANVDLSSDEKTAKAWKEIWSAGQGIGSITDVPSVAELIARLTDEYDRATLPQR</sequence>
<dbReference type="Proteomes" id="UP000681075">
    <property type="component" value="Unassembled WGS sequence"/>
</dbReference>
<comment type="similarity">
    <text evidence="1">Belongs to the nitronate monooxygenase family. NMO class I subfamily.</text>
</comment>
<dbReference type="Gene3D" id="3.20.20.70">
    <property type="entry name" value="Aldolase class I"/>
    <property type="match status" value="1"/>
</dbReference>
<reference evidence="6" key="1">
    <citation type="submission" date="2021-02" db="EMBL/GenBank/DDBJ databases">
        <title>Genome sequence of Rhodospirillales sp. strain TMPK1 isolated from soil.</title>
        <authorList>
            <person name="Nakai R."/>
            <person name="Kusada H."/>
            <person name="Tamaki H."/>
        </authorList>
    </citation>
    <scope>NUCLEOTIDE SEQUENCE</scope>
    <source>
        <strain evidence="6">TMPK1</strain>
    </source>
</reference>
<evidence type="ECO:0000313" key="6">
    <source>
        <dbReference type="EMBL" id="GIL41849.1"/>
    </source>
</evidence>
<comment type="caution">
    <text evidence="6">The sequence shown here is derived from an EMBL/GenBank/DDBJ whole genome shotgun (WGS) entry which is preliminary data.</text>
</comment>
<dbReference type="CDD" id="cd04730">
    <property type="entry name" value="NPD_like"/>
    <property type="match status" value="1"/>
</dbReference>
<evidence type="ECO:0000256" key="2">
    <source>
        <dbReference type="ARBA" id="ARBA00022630"/>
    </source>
</evidence>
<accession>A0A8S8XIM0</accession>
<evidence type="ECO:0000256" key="4">
    <source>
        <dbReference type="ARBA" id="ARBA00023002"/>
    </source>
</evidence>
<evidence type="ECO:0000256" key="5">
    <source>
        <dbReference type="ARBA" id="ARBA00023033"/>
    </source>
</evidence>
<dbReference type="InterPro" id="IPR004136">
    <property type="entry name" value="NMO"/>
</dbReference>
<evidence type="ECO:0000313" key="7">
    <source>
        <dbReference type="Proteomes" id="UP000681075"/>
    </source>
</evidence>
<keyword evidence="4" id="KW-0560">Oxidoreductase</keyword>
<dbReference type="AlphaFoldDB" id="A0A8S8XIM0"/>
<evidence type="ECO:0000256" key="1">
    <source>
        <dbReference type="ARBA" id="ARBA00009881"/>
    </source>
</evidence>
<dbReference type="RefSeq" id="WP_420245521.1">
    <property type="nucleotide sequence ID" value="NZ_BOPV01000001.1"/>
</dbReference>
<keyword evidence="7" id="KW-1185">Reference proteome</keyword>
<dbReference type="GO" id="GO:0051213">
    <property type="term" value="F:dioxygenase activity"/>
    <property type="evidence" value="ECO:0007669"/>
    <property type="project" value="UniProtKB-KW"/>
</dbReference>
<keyword evidence="2" id="KW-0285">Flavoprotein</keyword>
<evidence type="ECO:0000256" key="3">
    <source>
        <dbReference type="ARBA" id="ARBA00022643"/>
    </source>
</evidence>
<dbReference type="SUPFAM" id="SSF51412">
    <property type="entry name" value="Inosine monophosphate dehydrogenase (IMPDH)"/>
    <property type="match status" value="1"/>
</dbReference>
<keyword evidence="6" id="KW-0223">Dioxygenase</keyword>